<dbReference type="OrthoDB" id="3012488at2759"/>
<accession>A0A409VJW4</accession>
<dbReference type="InterPro" id="IPR045339">
    <property type="entry name" value="DUF6534"/>
</dbReference>
<feature type="domain" description="DUF6534" evidence="3">
    <location>
        <begin position="89"/>
        <end position="175"/>
    </location>
</feature>
<feature type="transmembrane region" description="Helical" evidence="2">
    <location>
        <begin position="12"/>
        <end position="31"/>
    </location>
</feature>
<evidence type="ECO:0000313" key="4">
    <source>
        <dbReference type="EMBL" id="PPQ66561.1"/>
    </source>
</evidence>
<dbReference type="PANTHER" id="PTHR40465">
    <property type="entry name" value="CHROMOSOME 1, WHOLE GENOME SHOTGUN SEQUENCE"/>
    <property type="match status" value="1"/>
</dbReference>
<feature type="transmembrane region" description="Helical" evidence="2">
    <location>
        <begin position="79"/>
        <end position="105"/>
    </location>
</feature>
<comment type="caution">
    <text evidence="4">The sequence shown here is derived from an EMBL/GenBank/DDBJ whole genome shotgun (WGS) entry which is preliminary data.</text>
</comment>
<protein>
    <recommendedName>
        <fullName evidence="3">DUF6534 domain-containing protein</fullName>
    </recommendedName>
</protein>
<dbReference type="Pfam" id="PF20152">
    <property type="entry name" value="DUF6534"/>
    <property type="match status" value="1"/>
</dbReference>
<dbReference type="STRING" id="181874.A0A409VJW4"/>
<keyword evidence="2" id="KW-1133">Transmembrane helix</keyword>
<dbReference type="Proteomes" id="UP000284842">
    <property type="component" value="Unassembled WGS sequence"/>
</dbReference>
<dbReference type="InParanoid" id="A0A409VJW4"/>
<keyword evidence="5" id="KW-1185">Reference proteome</keyword>
<feature type="region of interest" description="Disordered" evidence="1">
    <location>
        <begin position="181"/>
        <end position="231"/>
    </location>
</feature>
<proteinExistence type="predicted"/>
<dbReference type="AlphaFoldDB" id="A0A409VJW4"/>
<dbReference type="EMBL" id="NHTK01006040">
    <property type="protein sequence ID" value="PPQ66561.1"/>
    <property type="molecule type" value="Genomic_DNA"/>
</dbReference>
<reference evidence="4 5" key="1">
    <citation type="journal article" date="2018" name="Evol. Lett.">
        <title>Horizontal gene cluster transfer increased hallucinogenic mushroom diversity.</title>
        <authorList>
            <person name="Reynolds H.T."/>
            <person name="Vijayakumar V."/>
            <person name="Gluck-Thaler E."/>
            <person name="Korotkin H.B."/>
            <person name="Matheny P.B."/>
            <person name="Slot J.C."/>
        </authorList>
    </citation>
    <scope>NUCLEOTIDE SEQUENCE [LARGE SCALE GENOMIC DNA]</scope>
    <source>
        <strain evidence="4 5">2629</strain>
    </source>
</reference>
<evidence type="ECO:0000313" key="5">
    <source>
        <dbReference type="Proteomes" id="UP000284842"/>
    </source>
</evidence>
<evidence type="ECO:0000256" key="1">
    <source>
        <dbReference type="SAM" id="MobiDB-lite"/>
    </source>
</evidence>
<dbReference type="PANTHER" id="PTHR40465:SF1">
    <property type="entry name" value="DUF6534 DOMAIN-CONTAINING PROTEIN"/>
    <property type="match status" value="1"/>
</dbReference>
<keyword evidence="2" id="KW-0812">Transmembrane</keyword>
<feature type="compositionally biased region" description="Basic and acidic residues" evidence="1">
    <location>
        <begin position="200"/>
        <end position="229"/>
    </location>
</feature>
<name>A0A409VJW4_9AGAR</name>
<keyword evidence="2" id="KW-0472">Membrane</keyword>
<gene>
    <name evidence="4" type="ORF">CVT24_007126</name>
</gene>
<sequence>MEPVDIHQTAGAIFIGGMVTMAVYGITTLQITGFGEPMETKDGTWSLFISVGANEKLNATQLFDRFIKKQFSKLKEVSLISAVPFGVSAIISDILIAVALCVLLGSKRIGFDDTNSIIDRLIIFAINRCILTSAIAIVETIVFSVLPNSFYSVAIDFVIGKLYANSLLAVLNSRATIRHNPEARSESTELSTSFNMASAVDKRERSQIQVRTRDAHRRNEDEESSKRDELDGDILGMSRLSVGSVPKTGRRLNEIE</sequence>
<evidence type="ECO:0000259" key="3">
    <source>
        <dbReference type="Pfam" id="PF20152"/>
    </source>
</evidence>
<organism evidence="4 5">
    <name type="scientific">Panaeolus cyanescens</name>
    <dbReference type="NCBI Taxonomy" id="181874"/>
    <lineage>
        <taxon>Eukaryota</taxon>
        <taxon>Fungi</taxon>
        <taxon>Dikarya</taxon>
        <taxon>Basidiomycota</taxon>
        <taxon>Agaricomycotina</taxon>
        <taxon>Agaricomycetes</taxon>
        <taxon>Agaricomycetidae</taxon>
        <taxon>Agaricales</taxon>
        <taxon>Agaricineae</taxon>
        <taxon>Galeropsidaceae</taxon>
        <taxon>Panaeolus</taxon>
    </lineage>
</organism>
<evidence type="ECO:0000256" key="2">
    <source>
        <dbReference type="SAM" id="Phobius"/>
    </source>
</evidence>
<feature type="transmembrane region" description="Helical" evidence="2">
    <location>
        <begin position="150"/>
        <end position="171"/>
    </location>
</feature>
<feature type="transmembrane region" description="Helical" evidence="2">
    <location>
        <begin position="117"/>
        <end position="138"/>
    </location>
</feature>